<proteinExistence type="predicted"/>
<dbReference type="EMBL" id="GGEC01033602">
    <property type="protein sequence ID" value="MBX14086.1"/>
    <property type="molecule type" value="Transcribed_RNA"/>
</dbReference>
<evidence type="ECO:0000313" key="1">
    <source>
        <dbReference type="EMBL" id="MBX14086.1"/>
    </source>
</evidence>
<protein>
    <submittedName>
        <fullName evidence="1">F-box/LRR-repeat protein 14 isoform X3</fullName>
    </submittedName>
</protein>
<name>A0A2P2L804_RHIMU</name>
<reference evidence="1" key="1">
    <citation type="submission" date="2018-02" db="EMBL/GenBank/DDBJ databases">
        <title>Rhizophora mucronata_Transcriptome.</title>
        <authorList>
            <person name="Meera S.P."/>
            <person name="Sreeshan A."/>
            <person name="Augustine A."/>
        </authorList>
    </citation>
    <scope>NUCLEOTIDE SEQUENCE</scope>
    <source>
        <tissue evidence="1">Leaf</tissue>
    </source>
</reference>
<accession>A0A2P2L804</accession>
<organism evidence="1">
    <name type="scientific">Rhizophora mucronata</name>
    <name type="common">Asiatic mangrove</name>
    <dbReference type="NCBI Taxonomy" id="61149"/>
    <lineage>
        <taxon>Eukaryota</taxon>
        <taxon>Viridiplantae</taxon>
        <taxon>Streptophyta</taxon>
        <taxon>Embryophyta</taxon>
        <taxon>Tracheophyta</taxon>
        <taxon>Spermatophyta</taxon>
        <taxon>Magnoliopsida</taxon>
        <taxon>eudicotyledons</taxon>
        <taxon>Gunneridae</taxon>
        <taxon>Pentapetalae</taxon>
        <taxon>rosids</taxon>
        <taxon>fabids</taxon>
        <taxon>Malpighiales</taxon>
        <taxon>Rhizophoraceae</taxon>
        <taxon>Rhizophora</taxon>
    </lineage>
</organism>
<sequence length="60" mass="7093">MIIEIRTIPDIDSNVLSVKLQFCERFNTVRLVRCLIFLTPVSVNPPPQISRDWRFFKCVK</sequence>
<dbReference type="AlphaFoldDB" id="A0A2P2L804"/>